<name>A0A3M8T1V1_9GAMM</name>
<sequence>MRTVAAVVLLASLVAPAYAGDEQFEALCAKSFEFIGIGQRLNRSTSADQCLVQTEAEMKKLEQDPDLSTFIQQHGGDRKGFIFALIGGATLNQCVRPVSDLSYERYKKHCEGNRILFMGLPASPKMEGGG</sequence>
<evidence type="ECO:0000313" key="2">
    <source>
        <dbReference type="EMBL" id="RNF85090.1"/>
    </source>
</evidence>
<organism evidence="2 3">
    <name type="scientific">Montanilutibacter psychrotolerans</name>
    <dbReference type="NCBI Taxonomy" id="1327343"/>
    <lineage>
        <taxon>Bacteria</taxon>
        <taxon>Pseudomonadati</taxon>
        <taxon>Pseudomonadota</taxon>
        <taxon>Gammaproteobacteria</taxon>
        <taxon>Lysobacterales</taxon>
        <taxon>Lysobacteraceae</taxon>
        <taxon>Montanilutibacter</taxon>
    </lineage>
</organism>
<dbReference type="RefSeq" id="WP_123086876.1">
    <property type="nucleotide sequence ID" value="NZ_RIBS01000002.1"/>
</dbReference>
<evidence type="ECO:0000256" key="1">
    <source>
        <dbReference type="SAM" id="SignalP"/>
    </source>
</evidence>
<evidence type="ECO:0000313" key="3">
    <source>
        <dbReference type="Proteomes" id="UP000267049"/>
    </source>
</evidence>
<proteinExistence type="predicted"/>
<gene>
    <name evidence="2" type="ORF">EER27_04715</name>
</gene>
<dbReference type="AlphaFoldDB" id="A0A3M8T1V1"/>
<accession>A0A3M8T1V1</accession>
<evidence type="ECO:0008006" key="4">
    <source>
        <dbReference type="Google" id="ProtNLM"/>
    </source>
</evidence>
<keyword evidence="1" id="KW-0732">Signal</keyword>
<dbReference type="Proteomes" id="UP000267049">
    <property type="component" value="Unassembled WGS sequence"/>
</dbReference>
<comment type="caution">
    <text evidence="2">The sequence shown here is derived from an EMBL/GenBank/DDBJ whole genome shotgun (WGS) entry which is preliminary data.</text>
</comment>
<feature type="chain" id="PRO_5017995942" description="DUF1311 domain-containing protein" evidence="1">
    <location>
        <begin position="20"/>
        <end position="130"/>
    </location>
</feature>
<feature type="signal peptide" evidence="1">
    <location>
        <begin position="1"/>
        <end position="19"/>
    </location>
</feature>
<dbReference type="EMBL" id="RIBS01000002">
    <property type="protein sequence ID" value="RNF85090.1"/>
    <property type="molecule type" value="Genomic_DNA"/>
</dbReference>
<protein>
    <recommendedName>
        <fullName evidence="4">DUF1311 domain-containing protein</fullName>
    </recommendedName>
</protein>
<reference evidence="2 3" key="1">
    <citation type="submission" date="2018-11" db="EMBL/GenBank/DDBJ databases">
        <title>Lysobacter cryohumiis sp. nov., isolated from soil in the Tianshan Mountains, Xinjiang, China.</title>
        <authorList>
            <person name="Luo Y."/>
            <person name="Sheng H."/>
        </authorList>
    </citation>
    <scope>NUCLEOTIDE SEQUENCE [LARGE SCALE GENOMIC DNA]</scope>
    <source>
        <strain evidence="2 3">ZS60</strain>
    </source>
</reference>
<keyword evidence="3" id="KW-1185">Reference proteome</keyword>